<dbReference type="EMBL" id="JRPN01000040">
    <property type="protein sequence ID" value="KGT73778.1"/>
    <property type="molecule type" value="Genomic_DNA"/>
</dbReference>
<proteinExistence type="predicted"/>
<dbReference type="Proteomes" id="UP000030377">
    <property type="component" value="Unassembled WGS sequence"/>
</dbReference>
<accession>A0A0A3YJ87</accession>
<sequence>MTIDGKIVVNAQLPGVDHGTPSRECEAVSLIELVEAAISVDNLRMEEAGRRELLTFLGALEISIQRVKIALAAM</sequence>
<reference evidence="1 2" key="1">
    <citation type="submission" date="2014-09" db="EMBL/GenBank/DDBJ databases">
        <title>Draft genome of Bradyrhizobium japonicum Is-34.</title>
        <authorList>
            <person name="Tsurumaru H."/>
            <person name="Yamakawa T."/>
            <person name="Hashimoto S."/>
            <person name="Okizaki K."/>
            <person name="Kanesaki Y."/>
            <person name="Yoshikawa H."/>
            <person name="Yajima S."/>
        </authorList>
    </citation>
    <scope>NUCLEOTIDE SEQUENCE [LARGE SCALE GENOMIC DNA]</scope>
    <source>
        <strain evidence="1 2">Is-34</strain>
    </source>
</reference>
<name>A0A0A3YJ87_BRAJP</name>
<gene>
    <name evidence="1" type="ORF">MA20_41995</name>
</gene>
<evidence type="ECO:0000313" key="2">
    <source>
        <dbReference type="Proteomes" id="UP000030377"/>
    </source>
</evidence>
<evidence type="ECO:0000313" key="1">
    <source>
        <dbReference type="EMBL" id="KGT73778.1"/>
    </source>
</evidence>
<organism evidence="1 2">
    <name type="scientific">Bradyrhizobium japonicum</name>
    <dbReference type="NCBI Taxonomy" id="375"/>
    <lineage>
        <taxon>Bacteria</taxon>
        <taxon>Pseudomonadati</taxon>
        <taxon>Pseudomonadota</taxon>
        <taxon>Alphaproteobacteria</taxon>
        <taxon>Hyphomicrobiales</taxon>
        <taxon>Nitrobacteraceae</taxon>
        <taxon>Bradyrhizobium</taxon>
    </lineage>
</organism>
<comment type="caution">
    <text evidence="1">The sequence shown here is derived from an EMBL/GenBank/DDBJ whole genome shotgun (WGS) entry which is preliminary data.</text>
</comment>
<protein>
    <submittedName>
        <fullName evidence="1">Uncharacterized protein</fullName>
    </submittedName>
</protein>
<dbReference type="AlphaFoldDB" id="A0A0A3YJ87"/>